<dbReference type="InterPro" id="IPR018170">
    <property type="entry name" value="Aldo/ket_reductase_CS"/>
</dbReference>
<accession>A0AB74K4M7</accession>
<dbReference type="PANTHER" id="PTHR43827">
    <property type="entry name" value="2,5-DIKETO-D-GLUCONIC ACID REDUCTASE"/>
    <property type="match status" value="1"/>
</dbReference>
<protein>
    <submittedName>
        <fullName evidence="7">Aldo-keto reductase</fullName>
    </submittedName>
</protein>
<dbReference type="Pfam" id="PF00248">
    <property type="entry name" value="Aldo_ket_red"/>
    <property type="match status" value="1"/>
</dbReference>
<dbReference type="FunFam" id="3.20.20.100:FF:000015">
    <property type="entry name" value="Oxidoreductase, aldo/keto reductase family"/>
    <property type="match status" value="1"/>
</dbReference>
<evidence type="ECO:0000256" key="2">
    <source>
        <dbReference type="ARBA" id="ARBA00023002"/>
    </source>
</evidence>
<dbReference type="CDD" id="cd19071">
    <property type="entry name" value="AKR_AKR1-5-like"/>
    <property type="match status" value="1"/>
</dbReference>
<feature type="site" description="Lowers pKa of active site Tyr" evidence="5">
    <location>
        <position position="107"/>
    </location>
</feature>
<evidence type="ECO:0000259" key="6">
    <source>
        <dbReference type="Pfam" id="PF00248"/>
    </source>
</evidence>
<dbReference type="PROSITE" id="PS00798">
    <property type="entry name" value="ALDOKETO_REDUCTASE_1"/>
    <property type="match status" value="1"/>
</dbReference>
<dbReference type="Proteomes" id="UP000310374">
    <property type="component" value="Unassembled WGS sequence"/>
</dbReference>
<feature type="binding site" evidence="4">
    <location>
        <position position="141"/>
    </location>
    <ligand>
        <name>substrate</name>
    </ligand>
</feature>
<name>A0AB74K4M7_AURPU</name>
<dbReference type="InterPro" id="IPR023210">
    <property type="entry name" value="NADP_OxRdtase_dom"/>
</dbReference>
<dbReference type="EMBL" id="QZAT01000014">
    <property type="protein sequence ID" value="THX32688.1"/>
    <property type="molecule type" value="Genomic_DNA"/>
</dbReference>
<dbReference type="GO" id="GO:0016491">
    <property type="term" value="F:oxidoreductase activity"/>
    <property type="evidence" value="ECO:0007669"/>
    <property type="project" value="UniProtKB-KW"/>
</dbReference>
<dbReference type="InterPro" id="IPR020471">
    <property type="entry name" value="AKR"/>
</dbReference>
<feature type="domain" description="NADP-dependent oxidoreductase" evidence="6">
    <location>
        <begin position="66"/>
        <end position="294"/>
    </location>
</feature>
<evidence type="ECO:0000256" key="4">
    <source>
        <dbReference type="PIRSR" id="PIRSR000097-2"/>
    </source>
</evidence>
<feature type="active site" description="Proton donor" evidence="3">
    <location>
        <position position="82"/>
    </location>
</feature>
<comment type="caution">
    <text evidence="7">The sequence shown here is derived from an EMBL/GenBank/DDBJ whole genome shotgun (WGS) entry which is preliminary data.</text>
</comment>
<proteinExistence type="inferred from homology"/>
<organism evidence="7 8">
    <name type="scientific">Aureobasidium pullulans</name>
    <name type="common">Black yeast</name>
    <name type="synonym">Pullularia pullulans</name>
    <dbReference type="NCBI Taxonomy" id="5580"/>
    <lineage>
        <taxon>Eukaryota</taxon>
        <taxon>Fungi</taxon>
        <taxon>Dikarya</taxon>
        <taxon>Ascomycota</taxon>
        <taxon>Pezizomycotina</taxon>
        <taxon>Dothideomycetes</taxon>
        <taxon>Dothideomycetidae</taxon>
        <taxon>Dothideales</taxon>
        <taxon>Saccotheciaceae</taxon>
        <taxon>Aureobasidium</taxon>
    </lineage>
</organism>
<dbReference type="AlphaFoldDB" id="A0AB74K4M7"/>
<dbReference type="PRINTS" id="PR00069">
    <property type="entry name" value="ALDKETRDTASE"/>
</dbReference>
<dbReference type="PANTHER" id="PTHR43827:SF13">
    <property type="entry name" value="ALDO_KETO REDUCTASE FAMILY PROTEIN"/>
    <property type="match status" value="1"/>
</dbReference>
<evidence type="ECO:0000313" key="7">
    <source>
        <dbReference type="EMBL" id="THX32688.1"/>
    </source>
</evidence>
<gene>
    <name evidence="7" type="ORF">D6D12_02081</name>
</gene>
<sequence>MSPLQRLSALSNQLIGSSKVQNRAYTMSSQFTLQSTLALPNSSVKIPALGFGVYQSHGPTCKKSCLTALEAGYRHIDSAQYYANEQLVGDAVKESNVDRKDVFITTKILSSGKDEEETYQSLVESVNKIDEGGYVDLFLIHSPSSGPQGRKTMWTALERLHKEGKAKAIGVSNFGKGQIEELKTFAKVWPPHVNQIELHPWNQQRVAVEYCQANNIVVEAYCPLVRNQKADDPTLKSLSEKYKKSTGQVLIRYCLQKGWVPLPKSDTPSRIKDNADIYDFEISKEDMSKLDDLDQGAAGAIVQAVDN</sequence>
<reference evidence="7 8" key="1">
    <citation type="submission" date="2018-10" db="EMBL/GenBank/DDBJ databases">
        <title>Fifty Aureobasidium pullulans genomes reveal a recombining polyextremotolerant generalist.</title>
        <authorList>
            <person name="Gostincar C."/>
            <person name="Turk M."/>
            <person name="Zajc J."/>
            <person name="Gunde-Cimerman N."/>
        </authorList>
    </citation>
    <scope>NUCLEOTIDE SEQUENCE [LARGE SCALE GENOMIC DNA]</scope>
    <source>
        <strain evidence="7 8">EXF-10081</strain>
    </source>
</reference>
<comment type="similarity">
    <text evidence="1">Belongs to the aldo/keto reductase family.</text>
</comment>
<evidence type="ECO:0000256" key="5">
    <source>
        <dbReference type="PIRSR" id="PIRSR000097-3"/>
    </source>
</evidence>
<dbReference type="SUPFAM" id="SSF51430">
    <property type="entry name" value="NAD(P)-linked oxidoreductase"/>
    <property type="match status" value="1"/>
</dbReference>
<keyword evidence="2" id="KW-0560">Oxidoreductase</keyword>
<evidence type="ECO:0000313" key="8">
    <source>
        <dbReference type="Proteomes" id="UP000310374"/>
    </source>
</evidence>
<dbReference type="Gene3D" id="3.20.20.100">
    <property type="entry name" value="NADP-dependent oxidoreductase domain"/>
    <property type="match status" value="1"/>
</dbReference>
<dbReference type="InterPro" id="IPR036812">
    <property type="entry name" value="NAD(P)_OxRdtase_dom_sf"/>
</dbReference>
<dbReference type="PIRSF" id="PIRSF000097">
    <property type="entry name" value="AKR"/>
    <property type="match status" value="1"/>
</dbReference>
<dbReference type="PROSITE" id="PS00062">
    <property type="entry name" value="ALDOKETO_REDUCTASE_2"/>
    <property type="match status" value="1"/>
</dbReference>
<evidence type="ECO:0000256" key="3">
    <source>
        <dbReference type="PIRSR" id="PIRSR000097-1"/>
    </source>
</evidence>
<evidence type="ECO:0000256" key="1">
    <source>
        <dbReference type="ARBA" id="ARBA00007905"/>
    </source>
</evidence>